<dbReference type="AlphaFoldDB" id="A0AA39VXY7"/>
<reference evidence="3" key="2">
    <citation type="submission" date="2023-06" db="EMBL/GenBank/DDBJ databases">
        <authorList>
            <person name="Swenson N.G."/>
            <person name="Wegrzyn J.L."/>
            <person name="Mcevoy S.L."/>
        </authorList>
    </citation>
    <scope>NUCLEOTIDE SEQUENCE</scope>
    <source>
        <strain evidence="3">NS2018</strain>
        <tissue evidence="3">Leaf</tissue>
    </source>
</reference>
<feature type="compositionally biased region" description="Gly residues" evidence="1">
    <location>
        <begin position="16"/>
        <end position="30"/>
    </location>
</feature>
<organism evidence="3 4">
    <name type="scientific">Acer saccharum</name>
    <name type="common">Sugar maple</name>
    <dbReference type="NCBI Taxonomy" id="4024"/>
    <lineage>
        <taxon>Eukaryota</taxon>
        <taxon>Viridiplantae</taxon>
        <taxon>Streptophyta</taxon>
        <taxon>Embryophyta</taxon>
        <taxon>Tracheophyta</taxon>
        <taxon>Spermatophyta</taxon>
        <taxon>Magnoliopsida</taxon>
        <taxon>eudicotyledons</taxon>
        <taxon>Gunneridae</taxon>
        <taxon>Pentapetalae</taxon>
        <taxon>rosids</taxon>
        <taxon>malvids</taxon>
        <taxon>Sapindales</taxon>
        <taxon>Sapindaceae</taxon>
        <taxon>Hippocastanoideae</taxon>
        <taxon>Acereae</taxon>
        <taxon>Acer</taxon>
    </lineage>
</organism>
<evidence type="ECO:0000313" key="3">
    <source>
        <dbReference type="EMBL" id="KAK0602424.1"/>
    </source>
</evidence>
<feature type="region of interest" description="Disordered" evidence="1">
    <location>
        <begin position="1"/>
        <end position="44"/>
    </location>
</feature>
<accession>A0AA39VXY7</accession>
<feature type="domain" description="TRF2/HOY1 PH-like" evidence="2">
    <location>
        <begin position="178"/>
        <end position="296"/>
    </location>
</feature>
<dbReference type="Pfam" id="PF24818">
    <property type="entry name" value="PH_TRF2_HOY1"/>
    <property type="match status" value="1"/>
</dbReference>
<dbReference type="PANTHER" id="PTHR33494:SF5">
    <property type="entry name" value="F10A16.6 PROTEIN"/>
    <property type="match status" value="1"/>
</dbReference>
<sequence length="619" mass="69624">MVHEGCGNADFTWNEYGGGGGGGGGGDPPGGGSPPPGDDDGSIELYSCETGKFIDETLYGSWIEDMEPPNKNCNQSQNSASNEQEKLVDEKKKKEEPPPIGLKLTISPYFLNSLNSIFLSQETNNRNRINQHHKRDSHSHSHQRRLMVMSHPQPRHDDFLSQPSSSAAAVTEKMKASNFPTLSLKIGSWERVSIHEGDLVAKCYYAKKKLVWEFLERSLKRKIEIQWSDISAIRAIIEDNVPGILHIELGQPPTFFDEIDPQPRKHTNWRTTQDFTGGQALLCRRHFLRFPAGVLDKHYEKLLQYDSRLFHLSQQPFPSSKFRYFPQQNENMYNFADYSINYKPEMVSPFNIHAHQQLQAYHHQQIINNPSLLNLGSPNSVIELAHMADHNGSMWVGNRRGFQVQGASSFAEKSVARDQVQGGTSNIAPTGTTGFVYQNNNNNNNNNYVDASIFLNELENNLLTDYSNQQQQYYRENAASMDTYINLYQGGNSTCNIATNQHLTYEHNTVTTTTTMHSVNQHSMDNTALIYTPHPSISWVAQPVSMAMPPQSMAQAVSVAAPPQNMAQAMSQHVSMVALPQHMEEEMAVNLPKSNSFDQMMIDDIGTMNGNNVVNNWQV</sequence>
<gene>
    <name evidence="3" type="ORF">LWI29_033201</name>
</gene>
<keyword evidence="4" id="KW-1185">Reference proteome</keyword>
<feature type="compositionally biased region" description="Basic and acidic residues" evidence="1">
    <location>
        <begin position="83"/>
        <end position="97"/>
    </location>
</feature>
<evidence type="ECO:0000313" key="4">
    <source>
        <dbReference type="Proteomes" id="UP001168877"/>
    </source>
</evidence>
<feature type="compositionally biased region" description="Polar residues" evidence="1">
    <location>
        <begin position="71"/>
        <end position="82"/>
    </location>
</feature>
<reference evidence="3" key="1">
    <citation type="journal article" date="2022" name="Plant J.">
        <title>Strategies of tolerance reflected in two North American maple genomes.</title>
        <authorList>
            <person name="McEvoy S.L."/>
            <person name="Sezen U.U."/>
            <person name="Trouern-Trend A."/>
            <person name="McMahon S.M."/>
            <person name="Schaberg P.G."/>
            <person name="Yang J."/>
            <person name="Wegrzyn J.L."/>
            <person name="Swenson N.G."/>
        </authorList>
    </citation>
    <scope>NUCLEOTIDE SEQUENCE</scope>
    <source>
        <strain evidence="3">NS2018</strain>
    </source>
</reference>
<name>A0AA39VXY7_ACESA</name>
<evidence type="ECO:0000256" key="1">
    <source>
        <dbReference type="SAM" id="MobiDB-lite"/>
    </source>
</evidence>
<dbReference type="Proteomes" id="UP001168877">
    <property type="component" value="Unassembled WGS sequence"/>
</dbReference>
<protein>
    <recommendedName>
        <fullName evidence="2">TRF2/HOY1 PH-like domain-containing protein</fullName>
    </recommendedName>
</protein>
<dbReference type="EMBL" id="JAUESC010000003">
    <property type="protein sequence ID" value="KAK0602424.1"/>
    <property type="molecule type" value="Genomic_DNA"/>
</dbReference>
<proteinExistence type="predicted"/>
<evidence type="ECO:0000259" key="2">
    <source>
        <dbReference type="Pfam" id="PF24818"/>
    </source>
</evidence>
<dbReference type="InterPro" id="IPR057939">
    <property type="entry name" value="TRF2_HOY1_PH"/>
</dbReference>
<feature type="region of interest" description="Disordered" evidence="1">
    <location>
        <begin position="64"/>
        <end position="100"/>
    </location>
</feature>
<comment type="caution">
    <text evidence="3">The sequence shown here is derived from an EMBL/GenBank/DDBJ whole genome shotgun (WGS) entry which is preliminary data.</text>
</comment>
<dbReference type="PANTHER" id="PTHR33494">
    <property type="entry name" value="OS02G0793800 PROTEIN"/>
    <property type="match status" value="1"/>
</dbReference>